<proteinExistence type="predicted"/>
<evidence type="ECO:0000259" key="3">
    <source>
        <dbReference type="Pfam" id="PF14342"/>
    </source>
</evidence>
<feature type="domain" description="DUF4396" evidence="3">
    <location>
        <begin position="38"/>
        <end position="170"/>
    </location>
</feature>
<dbReference type="InterPro" id="IPR025509">
    <property type="entry name" value="DUF4396"/>
</dbReference>
<name>A0ABY9I9J3_9ACTN</name>
<dbReference type="Pfam" id="PF14342">
    <property type="entry name" value="DUF4396"/>
    <property type="match status" value="1"/>
</dbReference>
<protein>
    <submittedName>
        <fullName evidence="4">DUF4396 domain-containing protein</fullName>
    </submittedName>
</protein>
<evidence type="ECO:0000313" key="4">
    <source>
        <dbReference type="EMBL" id="WLQ43548.1"/>
    </source>
</evidence>
<accession>A0ABY9I9J3</accession>
<keyword evidence="2" id="KW-0472">Membrane</keyword>
<feature type="transmembrane region" description="Helical" evidence="2">
    <location>
        <begin position="141"/>
        <end position="160"/>
    </location>
</feature>
<sequence>MQNHSAHTDHSEHTAEPGRTAHTAHADHSGHHPGTVGWRTAAQATLHCLTGCAIGEVLGMVIGTAFGWGNTATMVLAIALAFFFGYTLTLRSIRKAGVDFRTAFRVALAADTLSIAVMELIDNGLIALWPGAMDATLADALFWGTLTLSLAVAFAVTTPVNKWMIGRGKGHAVVHQYHH</sequence>
<feature type="transmembrane region" description="Helical" evidence="2">
    <location>
        <begin position="102"/>
        <end position="121"/>
    </location>
</feature>
<feature type="transmembrane region" description="Helical" evidence="2">
    <location>
        <begin position="46"/>
        <end position="66"/>
    </location>
</feature>
<feature type="transmembrane region" description="Helical" evidence="2">
    <location>
        <begin position="72"/>
        <end position="90"/>
    </location>
</feature>
<dbReference type="RefSeq" id="WP_306091049.1">
    <property type="nucleotide sequence ID" value="NZ_CP120992.1"/>
</dbReference>
<evidence type="ECO:0000313" key="5">
    <source>
        <dbReference type="Proteomes" id="UP001229952"/>
    </source>
</evidence>
<feature type="region of interest" description="Disordered" evidence="1">
    <location>
        <begin position="1"/>
        <end position="34"/>
    </location>
</feature>
<organism evidence="4 5">
    <name type="scientific">Streptomyces laculatispora</name>
    <dbReference type="NCBI Taxonomy" id="887464"/>
    <lineage>
        <taxon>Bacteria</taxon>
        <taxon>Bacillati</taxon>
        <taxon>Actinomycetota</taxon>
        <taxon>Actinomycetes</taxon>
        <taxon>Kitasatosporales</taxon>
        <taxon>Streptomycetaceae</taxon>
        <taxon>Streptomyces</taxon>
    </lineage>
</organism>
<keyword evidence="2" id="KW-1133">Transmembrane helix</keyword>
<evidence type="ECO:0000256" key="1">
    <source>
        <dbReference type="SAM" id="MobiDB-lite"/>
    </source>
</evidence>
<evidence type="ECO:0000256" key="2">
    <source>
        <dbReference type="SAM" id="Phobius"/>
    </source>
</evidence>
<reference evidence="4 5" key="1">
    <citation type="submission" date="2023-03" db="EMBL/GenBank/DDBJ databases">
        <title>Isolation and description of six Streptomyces strains from soil environments, able to metabolize different microbial glucans.</title>
        <authorList>
            <person name="Widen T."/>
            <person name="Larsbrink J."/>
        </authorList>
    </citation>
    <scope>NUCLEOTIDE SEQUENCE [LARGE SCALE GENOMIC DNA]</scope>
    <source>
        <strain evidence="4 5">Mut2</strain>
    </source>
</reference>
<gene>
    <name evidence="4" type="ORF">P8A22_28675</name>
</gene>
<keyword evidence="5" id="KW-1185">Reference proteome</keyword>
<keyword evidence="2" id="KW-0812">Transmembrane</keyword>
<feature type="compositionally biased region" description="Basic and acidic residues" evidence="1">
    <location>
        <begin position="1"/>
        <end position="16"/>
    </location>
</feature>
<dbReference type="EMBL" id="CP120992">
    <property type="protein sequence ID" value="WLQ43548.1"/>
    <property type="molecule type" value="Genomic_DNA"/>
</dbReference>
<dbReference type="Proteomes" id="UP001229952">
    <property type="component" value="Chromosome"/>
</dbReference>